<dbReference type="InterPro" id="IPR036508">
    <property type="entry name" value="Chitin-bd_dom_sf"/>
</dbReference>
<keyword evidence="1" id="KW-0472">Membrane</keyword>
<evidence type="ECO:0000313" key="6">
    <source>
        <dbReference type="Proteomes" id="UP000663823"/>
    </source>
</evidence>
<feature type="chain" id="PRO_5035616374" description="Chitin-binding type-2 domain-containing protein" evidence="2">
    <location>
        <begin position="22"/>
        <end position="310"/>
    </location>
</feature>
<dbReference type="OrthoDB" id="10040155at2759"/>
<dbReference type="AlphaFoldDB" id="A0A818T1H2"/>
<dbReference type="PROSITE" id="PS50940">
    <property type="entry name" value="CHIT_BIND_II"/>
    <property type="match status" value="1"/>
</dbReference>
<proteinExistence type="predicted"/>
<evidence type="ECO:0000256" key="1">
    <source>
        <dbReference type="SAM" id="Phobius"/>
    </source>
</evidence>
<feature type="transmembrane region" description="Helical" evidence="1">
    <location>
        <begin position="287"/>
        <end position="305"/>
    </location>
</feature>
<keyword evidence="1" id="KW-0812">Transmembrane</keyword>
<dbReference type="Proteomes" id="UP000663882">
    <property type="component" value="Unassembled WGS sequence"/>
</dbReference>
<feature type="signal peptide" evidence="2">
    <location>
        <begin position="1"/>
        <end position="21"/>
    </location>
</feature>
<organism evidence="5 6">
    <name type="scientific">Rotaria sordida</name>
    <dbReference type="NCBI Taxonomy" id="392033"/>
    <lineage>
        <taxon>Eukaryota</taxon>
        <taxon>Metazoa</taxon>
        <taxon>Spiralia</taxon>
        <taxon>Gnathifera</taxon>
        <taxon>Rotifera</taxon>
        <taxon>Eurotatoria</taxon>
        <taxon>Bdelloidea</taxon>
        <taxon>Philodinida</taxon>
        <taxon>Philodinidae</taxon>
        <taxon>Rotaria</taxon>
    </lineage>
</organism>
<keyword evidence="1" id="KW-1133">Transmembrane helix</keyword>
<dbReference type="Gene3D" id="2.170.140.10">
    <property type="entry name" value="Chitin binding domain"/>
    <property type="match status" value="1"/>
</dbReference>
<reference evidence="5" key="1">
    <citation type="submission" date="2021-02" db="EMBL/GenBank/DDBJ databases">
        <authorList>
            <person name="Nowell W R."/>
        </authorList>
    </citation>
    <scope>NUCLEOTIDE SEQUENCE</scope>
</reference>
<dbReference type="SUPFAM" id="SSF57625">
    <property type="entry name" value="Invertebrate chitin-binding proteins"/>
    <property type="match status" value="1"/>
</dbReference>
<evidence type="ECO:0000313" key="5">
    <source>
        <dbReference type="EMBL" id="CAF3676506.1"/>
    </source>
</evidence>
<feature type="domain" description="Chitin-binding type-2" evidence="3">
    <location>
        <begin position="24"/>
        <end position="88"/>
    </location>
</feature>
<name>A0A818T1H2_9BILA</name>
<accession>A0A818T1H2</accession>
<dbReference type="Proteomes" id="UP000663823">
    <property type="component" value="Unassembled WGS sequence"/>
</dbReference>
<sequence length="310" mass="36197">MAASWLSIVIFLTILFIQIYSEDTFDCTGYEDDSVHPVYNTNNCRHYWHCIYVGTNYMRAIKRTCPAGTEFDFQLKECEISSLVNCVLIRSFGTSRISMSTRKYIKLFPHTQSLMTKKHLLVNLDKSTNMNIITQKFKVLPMTSSQLTPIFSFEQLIKKLNAIPLHSKYKSLIYTIEPKIYNTTKQTITSQLISIPTTTEMSPTISKYIFVTSKMNQKHIHHQRDNLILNILTSHERKIRQFSINQTHGILIQCNEIRRRQLRDLIFRTTTTTTTNSLKLLNSSSKIFYYDILSLKIFIISFLFLQKISD</sequence>
<dbReference type="EMBL" id="CAJOAX010001014">
    <property type="protein sequence ID" value="CAF3676506.1"/>
    <property type="molecule type" value="Genomic_DNA"/>
</dbReference>
<evidence type="ECO:0000256" key="2">
    <source>
        <dbReference type="SAM" id="SignalP"/>
    </source>
</evidence>
<dbReference type="EMBL" id="CAJNOO010002020">
    <property type="protein sequence ID" value="CAF1227159.1"/>
    <property type="molecule type" value="Genomic_DNA"/>
</dbReference>
<comment type="caution">
    <text evidence="5">The sequence shown here is derived from an EMBL/GenBank/DDBJ whole genome shotgun (WGS) entry which is preliminary data.</text>
</comment>
<dbReference type="GO" id="GO:0008061">
    <property type="term" value="F:chitin binding"/>
    <property type="evidence" value="ECO:0007669"/>
    <property type="project" value="InterPro"/>
</dbReference>
<dbReference type="Pfam" id="PF01607">
    <property type="entry name" value="CBM_14"/>
    <property type="match status" value="1"/>
</dbReference>
<protein>
    <recommendedName>
        <fullName evidence="3">Chitin-binding type-2 domain-containing protein</fullName>
    </recommendedName>
</protein>
<dbReference type="GO" id="GO:0005576">
    <property type="term" value="C:extracellular region"/>
    <property type="evidence" value="ECO:0007669"/>
    <property type="project" value="InterPro"/>
</dbReference>
<evidence type="ECO:0000313" key="4">
    <source>
        <dbReference type="EMBL" id="CAF1227159.1"/>
    </source>
</evidence>
<evidence type="ECO:0000259" key="3">
    <source>
        <dbReference type="PROSITE" id="PS50940"/>
    </source>
</evidence>
<gene>
    <name evidence="5" type="ORF">OTI717_LOCUS10927</name>
    <name evidence="4" type="ORF">RFH988_LOCUS25967</name>
</gene>
<dbReference type="SMART" id="SM00494">
    <property type="entry name" value="ChtBD2"/>
    <property type="match status" value="1"/>
</dbReference>
<dbReference type="InterPro" id="IPR002557">
    <property type="entry name" value="Chitin-bd_dom"/>
</dbReference>
<keyword evidence="2" id="KW-0732">Signal</keyword>